<reference evidence="1" key="2">
    <citation type="journal article" date="2023" name="IMA Fungus">
        <title>Comparative genomic study of the Penicillium genus elucidates a diverse pangenome and 15 lateral gene transfer events.</title>
        <authorList>
            <person name="Petersen C."/>
            <person name="Sorensen T."/>
            <person name="Nielsen M.R."/>
            <person name="Sondergaard T.E."/>
            <person name="Sorensen J.L."/>
            <person name="Fitzpatrick D.A."/>
            <person name="Frisvad J.C."/>
            <person name="Nielsen K.L."/>
        </authorList>
    </citation>
    <scope>NUCLEOTIDE SEQUENCE</scope>
    <source>
        <strain evidence="1">IBT 23319</strain>
    </source>
</reference>
<comment type="caution">
    <text evidence="1">The sequence shown here is derived from an EMBL/GenBank/DDBJ whole genome shotgun (WGS) entry which is preliminary data.</text>
</comment>
<evidence type="ECO:0000313" key="1">
    <source>
        <dbReference type="EMBL" id="KAJ5243203.1"/>
    </source>
</evidence>
<accession>A0A9W9TW18</accession>
<dbReference type="GeneID" id="81379617"/>
<dbReference type="OrthoDB" id="245563at2759"/>
<evidence type="ECO:0000313" key="2">
    <source>
        <dbReference type="Proteomes" id="UP001147733"/>
    </source>
</evidence>
<dbReference type="AlphaFoldDB" id="A0A9W9TW18"/>
<dbReference type="EMBL" id="JAPQKT010000001">
    <property type="protein sequence ID" value="KAJ5243203.1"/>
    <property type="molecule type" value="Genomic_DNA"/>
</dbReference>
<sequence length="244" mass="27191">MSSQSNSRILFISLFAQPRFNRRYSTFLNRILHVASLEQAHRPIPALRAIAEDPQAIFITGEALATQRFGMVWTAVIRYVRHGGTAICMGSFGCKLSQDRYRAFFAQAGLPWDYDHVNQCRSVLNAELLPREISDILPTIHSAPAAHLSHIGDSAWYCLQHTVKEDVEMKSNDAMTEMSNGVESMNVTDESNSISTDETVWKVIKNSAPVAITQVGQGYFGFVGDMYPSEEANLIMIAMRGLSI</sequence>
<name>A0A9W9TW18_PENCI</name>
<dbReference type="Proteomes" id="UP001147733">
    <property type="component" value="Unassembled WGS sequence"/>
</dbReference>
<reference evidence="1" key="1">
    <citation type="submission" date="2022-11" db="EMBL/GenBank/DDBJ databases">
        <authorList>
            <person name="Petersen C."/>
        </authorList>
    </citation>
    <scope>NUCLEOTIDE SEQUENCE</scope>
    <source>
        <strain evidence="1">IBT 23319</strain>
    </source>
</reference>
<gene>
    <name evidence="1" type="ORF">N7469_001530</name>
</gene>
<dbReference type="RefSeq" id="XP_056506207.1">
    <property type="nucleotide sequence ID" value="XM_056640450.1"/>
</dbReference>
<protein>
    <submittedName>
        <fullName evidence="1">Uncharacterized protein</fullName>
    </submittedName>
</protein>
<proteinExistence type="predicted"/>
<keyword evidence="2" id="KW-1185">Reference proteome</keyword>
<organism evidence="1 2">
    <name type="scientific">Penicillium citrinum</name>
    <dbReference type="NCBI Taxonomy" id="5077"/>
    <lineage>
        <taxon>Eukaryota</taxon>
        <taxon>Fungi</taxon>
        <taxon>Dikarya</taxon>
        <taxon>Ascomycota</taxon>
        <taxon>Pezizomycotina</taxon>
        <taxon>Eurotiomycetes</taxon>
        <taxon>Eurotiomycetidae</taxon>
        <taxon>Eurotiales</taxon>
        <taxon>Aspergillaceae</taxon>
        <taxon>Penicillium</taxon>
    </lineage>
</organism>